<proteinExistence type="inferred from homology"/>
<evidence type="ECO:0000256" key="4">
    <source>
        <dbReference type="ARBA" id="ARBA00022989"/>
    </source>
</evidence>
<evidence type="ECO:0000256" key="2">
    <source>
        <dbReference type="ARBA" id="ARBA00022692"/>
    </source>
</evidence>
<reference evidence="11" key="1">
    <citation type="submission" date="2022-03" db="EMBL/GenBank/DDBJ databases">
        <authorList>
            <person name="Tunstrom K."/>
        </authorList>
    </citation>
    <scope>NUCLEOTIDE SEQUENCE</scope>
</reference>
<comment type="subcellular location">
    <subcellularLocation>
        <location evidence="1">Cell membrane</location>
        <topology evidence="1">Single-pass type I membrane protein</topology>
    </subcellularLocation>
    <subcellularLocation>
        <location evidence="7">Membrane</location>
        <topology evidence="7">Single-pass type I membrane protein</topology>
    </subcellularLocation>
</comment>
<dbReference type="GO" id="GO:0005765">
    <property type="term" value="C:lysosomal membrane"/>
    <property type="evidence" value="ECO:0007669"/>
    <property type="project" value="TreeGrafter"/>
</dbReference>
<dbReference type="Proteomes" id="UP001153954">
    <property type="component" value="Unassembled WGS sequence"/>
</dbReference>
<dbReference type="Pfam" id="PF21222">
    <property type="entry name" value="Lamp2_2nd"/>
    <property type="match status" value="1"/>
</dbReference>
<feature type="chain" id="PRO_5043908557" description="Lysosome-associated membrane glycoprotein 2-like transmembrane domain-containing protein" evidence="9">
    <location>
        <begin position="21"/>
        <end position="191"/>
    </location>
</feature>
<accession>A0AAU9V4F3</accession>
<dbReference type="PROSITE" id="PS51407">
    <property type="entry name" value="LAMP_3"/>
    <property type="match status" value="1"/>
</dbReference>
<comment type="similarity">
    <text evidence="7">Belongs to the LAMP family.</text>
</comment>
<dbReference type="InterPro" id="IPR048524">
    <property type="entry name" value="Lamp2-like_TM"/>
</dbReference>
<keyword evidence="2 7" id="KW-0812">Transmembrane</keyword>
<evidence type="ECO:0000256" key="9">
    <source>
        <dbReference type="SAM" id="SignalP"/>
    </source>
</evidence>
<comment type="caution">
    <text evidence="11">The sequence shown here is derived from an EMBL/GenBank/DDBJ whole genome shotgun (WGS) entry which is preliminary data.</text>
</comment>
<dbReference type="Gene3D" id="2.40.160.110">
    <property type="match status" value="1"/>
</dbReference>
<gene>
    <name evidence="11" type="ORF">EEDITHA_LOCUS19413</name>
</gene>
<keyword evidence="12" id="KW-1185">Reference proteome</keyword>
<feature type="domain" description="Lysosome-associated membrane glycoprotein 2-like transmembrane" evidence="10">
    <location>
        <begin position="157"/>
        <end position="185"/>
    </location>
</feature>
<dbReference type="InterPro" id="IPR002000">
    <property type="entry name" value="Lysosome-assoc_membr_glycop"/>
</dbReference>
<dbReference type="GO" id="GO:0005886">
    <property type="term" value="C:plasma membrane"/>
    <property type="evidence" value="ECO:0007669"/>
    <property type="project" value="TreeGrafter"/>
</dbReference>
<dbReference type="AlphaFoldDB" id="A0AAU9V4F3"/>
<keyword evidence="5 7" id="KW-0472">Membrane</keyword>
<dbReference type="PANTHER" id="PTHR11506">
    <property type="entry name" value="LYSOSOME-ASSOCIATED MEMBRANE GLYCOPROTEIN"/>
    <property type="match status" value="1"/>
</dbReference>
<keyword evidence="4 8" id="KW-1133">Transmembrane helix</keyword>
<feature type="transmembrane region" description="Helical" evidence="8">
    <location>
        <begin position="156"/>
        <end position="178"/>
    </location>
</feature>
<evidence type="ECO:0000259" key="10">
    <source>
        <dbReference type="Pfam" id="PF21222"/>
    </source>
</evidence>
<evidence type="ECO:0000256" key="5">
    <source>
        <dbReference type="ARBA" id="ARBA00023136"/>
    </source>
</evidence>
<dbReference type="EMBL" id="CAKOGL010000027">
    <property type="protein sequence ID" value="CAH2105107.1"/>
    <property type="molecule type" value="Genomic_DNA"/>
</dbReference>
<dbReference type="GO" id="GO:0031902">
    <property type="term" value="C:late endosome membrane"/>
    <property type="evidence" value="ECO:0007669"/>
    <property type="project" value="TreeGrafter"/>
</dbReference>
<protein>
    <recommendedName>
        <fullName evidence="10">Lysosome-associated membrane glycoprotein 2-like transmembrane domain-containing protein</fullName>
    </recommendedName>
</protein>
<evidence type="ECO:0000256" key="3">
    <source>
        <dbReference type="ARBA" id="ARBA00022729"/>
    </source>
</evidence>
<keyword evidence="6" id="KW-0325">Glycoprotein</keyword>
<feature type="signal peptide" evidence="9">
    <location>
        <begin position="1"/>
        <end position="20"/>
    </location>
</feature>
<evidence type="ECO:0000256" key="7">
    <source>
        <dbReference type="PROSITE-ProRule" id="PRU00740"/>
    </source>
</evidence>
<keyword evidence="3 9" id="KW-0732">Signal</keyword>
<sequence length="191" mass="20415">MKEILATSLAYVVLNVPTTAMVVDGSCNATDQWVNISWPVSNATDTTYNNMVFIFHNNATTKTYSLQNLNISLAAEVFPNASSTEPVELWHGSGWQTPLATSYRCAPATQLNMTADSTSVVATLTLSQLQEEAFRNSTNKSFSAARECGGNDVPDAVPIAVGCALGGLVVVVLVAYLVGRRRSAARGYLSM</sequence>
<organism evidence="11 12">
    <name type="scientific">Euphydryas editha</name>
    <name type="common">Edith's checkerspot</name>
    <dbReference type="NCBI Taxonomy" id="104508"/>
    <lineage>
        <taxon>Eukaryota</taxon>
        <taxon>Metazoa</taxon>
        <taxon>Ecdysozoa</taxon>
        <taxon>Arthropoda</taxon>
        <taxon>Hexapoda</taxon>
        <taxon>Insecta</taxon>
        <taxon>Pterygota</taxon>
        <taxon>Neoptera</taxon>
        <taxon>Endopterygota</taxon>
        <taxon>Lepidoptera</taxon>
        <taxon>Glossata</taxon>
        <taxon>Ditrysia</taxon>
        <taxon>Papilionoidea</taxon>
        <taxon>Nymphalidae</taxon>
        <taxon>Nymphalinae</taxon>
        <taxon>Euphydryas</taxon>
    </lineage>
</organism>
<evidence type="ECO:0000256" key="8">
    <source>
        <dbReference type="SAM" id="Phobius"/>
    </source>
</evidence>
<name>A0AAU9V4F3_EUPED</name>
<dbReference type="GO" id="GO:0072594">
    <property type="term" value="P:establishment of protein localization to organelle"/>
    <property type="evidence" value="ECO:0007669"/>
    <property type="project" value="TreeGrafter"/>
</dbReference>
<evidence type="ECO:0000256" key="1">
    <source>
        <dbReference type="ARBA" id="ARBA00004251"/>
    </source>
</evidence>
<comment type="caution">
    <text evidence="7">Lacks conserved residue(s) required for the propagation of feature annotation.</text>
</comment>
<evidence type="ECO:0000313" key="12">
    <source>
        <dbReference type="Proteomes" id="UP001153954"/>
    </source>
</evidence>
<evidence type="ECO:0000256" key="6">
    <source>
        <dbReference type="ARBA" id="ARBA00023180"/>
    </source>
</evidence>
<dbReference type="PANTHER" id="PTHR11506:SF35">
    <property type="entry name" value="LYSOSOME-ASSOCIATED MEMBRANE GLYCOPROTEIN 5"/>
    <property type="match status" value="1"/>
</dbReference>
<evidence type="ECO:0000313" key="11">
    <source>
        <dbReference type="EMBL" id="CAH2105107.1"/>
    </source>
</evidence>